<feature type="signal peptide" evidence="2">
    <location>
        <begin position="1"/>
        <end position="21"/>
    </location>
</feature>
<reference evidence="3" key="1">
    <citation type="journal article" date="2019" name="Sci. Rep.">
        <title>Draft genome of Tanacetum cinerariifolium, the natural source of mosquito coil.</title>
        <authorList>
            <person name="Yamashiro T."/>
            <person name="Shiraishi A."/>
            <person name="Satake H."/>
            <person name="Nakayama K."/>
        </authorList>
    </citation>
    <scope>NUCLEOTIDE SEQUENCE</scope>
</reference>
<organism evidence="3">
    <name type="scientific">Tanacetum cinerariifolium</name>
    <name type="common">Dalmatian daisy</name>
    <name type="synonym">Chrysanthemum cinerariifolium</name>
    <dbReference type="NCBI Taxonomy" id="118510"/>
    <lineage>
        <taxon>Eukaryota</taxon>
        <taxon>Viridiplantae</taxon>
        <taxon>Streptophyta</taxon>
        <taxon>Embryophyta</taxon>
        <taxon>Tracheophyta</taxon>
        <taxon>Spermatophyta</taxon>
        <taxon>Magnoliopsida</taxon>
        <taxon>eudicotyledons</taxon>
        <taxon>Gunneridae</taxon>
        <taxon>Pentapetalae</taxon>
        <taxon>asterids</taxon>
        <taxon>campanulids</taxon>
        <taxon>Asterales</taxon>
        <taxon>Asteraceae</taxon>
        <taxon>Asteroideae</taxon>
        <taxon>Anthemideae</taxon>
        <taxon>Anthemidinae</taxon>
        <taxon>Tanacetum</taxon>
    </lineage>
</organism>
<sequence length="209" mass="23352">MMNLSLLLSPRLLLLLKVPDSSPKLRSKKDFYISHANGSGDRVDTQSKVLDEQVQKTSGIDKGAGTILGVPDVPPYESKSDKDAWGDSEDEDENDDEGDNDDDGENDDDAKSDDHDDAKEDVDEGVRTPSDDEFTNKEKLDDEETIDDEEDDEVLKELYKDVNVNLRKDDAEMIDANQRCPEQLNVSQESGFEQEEEDAHVTLTLISEA</sequence>
<evidence type="ECO:0000256" key="1">
    <source>
        <dbReference type="SAM" id="MobiDB-lite"/>
    </source>
</evidence>
<gene>
    <name evidence="3" type="ORF">Tci_649645</name>
</gene>
<accession>A0A699K5C0</accession>
<feature type="chain" id="PRO_5025338186" evidence="2">
    <location>
        <begin position="22"/>
        <end position="209"/>
    </location>
</feature>
<evidence type="ECO:0000256" key="2">
    <source>
        <dbReference type="SAM" id="SignalP"/>
    </source>
</evidence>
<keyword evidence="2" id="KW-0732">Signal</keyword>
<name>A0A699K5C0_TANCI</name>
<protein>
    <submittedName>
        <fullName evidence="3">Uncharacterized protein</fullName>
    </submittedName>
</protein>
<feature type="compositionally biased region" description="Acidic residues" evidence="1">
    <location>
        <begin position="141"/>
        <end position="152"/>
    </location>
</feature>
<feature type="compositionally biased region" description="Acidic residues" evidence="1">
    <location>
        <begin position="86"/>
        <end position="111"/>
    </location>
</feature>
<evidence type="ECO:0000313" key="3">
    <source>
        <dbReference type="EMBL" id="GFA77673.1"/>
    </source>
</evidence>
<feature type="region of interest" description="Disordered" evidence="1">
    <location>
        <begin position="22"/>
        <end position="152"/>
    </location>
</feature>
<comment type="caution">
    <text evidence="3">The sequence shown here is derived from an EMBL/GenBank/DDBJ whole genome shotgun (WGS) entry which is preliminary data.</text>
</comment>
<dbReference type="EMBL" id="BKCJ010485826">
    <property type="protein sequence ID" value="GFA77673.1"/>
    <property type="molecule type" value="Genomic_DNA"/>
</dbReference>
<feature type="compositionally biased region" description="Basic and acidic residues" evidence="1">
    <location>
        <begin position="112"/>
        <end position="140"/>
    </location>
</feature>
<proteinExistence type="predicted"/>
<feature type="compositionally biased region" description="Basic and acidic residues" evidence="1">
    <location>
        <begin position="41"/>
        <end position="54"/>
    </location>
</feature>
<dbReference type="AlphaFoldDB" id="A0A699K5C0"/>